<dbReference type="AlphaFoldDB" id="A0A4S2KPN6"/>
<keyword evidence="2" id="KW-1185">Reference proteome</keyword>
<dbReference type="EMBL" id="QBLH01001592">
    <property type="protein sequence ID" value="TGZ51570.1"/>
    <property type="molecule type" value="Genomic_DNA"/>
</dbReference>
<reference evidence="1 2" key="1">
    <citation type="journal article" date="2019" name="Philos. Trans. R. Soc. Lond., B, Biol. Sci.">
        <title>Ant behaviour and brain gene expression of defending hosts depend on the ecological success of the intruding social parasite.</title>
        <authorList>
            <person name="Kaur R."/>
            <person name="Stoldt M."/>
            <person name="Jongepier E."/>
            <person name="Feldmeyer B."/>
            <person name="Menzel F."/>
            <person name="Bornberg-Bauer E."/>
            <person name="Foitzik S."/>
        </authorList>
    </citation>
    <scope>NUCLEOTIDE SEQUENCE [LARGE SCALE GENOMIC DNA]</scope>
    <source>
        <tissue evidence="1">Whole body</tissue>
    </source>
</reference>
<proteinExistence type="predicted"/>
<dbReference type="Proteomes" id="UP000310200">
    <property type="component" value="Unassembled WGS sequence"/>
</dbReference>
<organism evidence="1 2">
    <name type="scientific">Temnothorax longispinosus</name>
    <dbReference type="NCBI Taxonomy" id="300112"/>
    <lineage>
        <taxon>Eukaryota</taxon>
        <taxon>Metazoa</taxon>
        <taxon>Ecdysozoa</taxon>
        <taxon>Arthropoda</taxon>
        <taxon>Hexapoda</taxon>
        <taxon>Insecta</taxon>
        <taxon>Pterygota</taxon>
        <taxon>Neoptera</taxon>
        <taxon>Endopterygota</taxon>
        <taxon>Hymenoptera</taxon>
        <taxon>Apocrita</taxon>
        <taxon>Aculeata</taxon>
        <taxon>Formicoidea</taxon>
        <taxon>Formicidae</taxon>
        <taxon>Myrmicinae</taxon>
        <taxon>Temnothorax</taxon>
    </lineage>
</organism>
<name>A0A4S2KPN6_9HYME</name>
<sequence>MAMADGNPRDAGSDIIFQQFYLASTSQSRIIKRYSRRHKDDQLCRLEELVNSMQLASGTLSDHRTHGILLSRTWTEANTHVASDATSSMCDANAHESADG</sequence>
<evidence type="ECO:0000313" key="1">
    <source>
        <dbReference type="EMBL" id="TGZ51570.1"/>
    </source>
</evidence>
<accession>A0A4S2KPN6</accession>
<gene>
    <name evidence="1" type="ORF">DBV15_11015</name>
</gene>
<protein>
    <submittedName>
        <fullName evidence="1">Uncharacterized protein</fullName>
    </submittedName>
</protein>
<evidence type="ECO:0000313" key="2">
    <source>
        <dbReference type="Proteomes" id="UP000310200"/>
    </source>
</evidence>
<comment type="caution">
    <text evidence="1">The sequence shown here is derived from an EMBL/GenBank/DDBJ whole genome shotgun (WGS) entry which is preliminary data.</text>
</comment>